<dbReference type="GO" id="GO:0008021">
    <property type="term" value="C:synaptic vesicle"/>
    <property type="evidence" value="ECO:0007669"/>
    <property type="project" value="UniProtKB-SubCell"/>
</dbReference>
<evidence type="ECO:0000256" key="3">
    <source>
        <dbReference type="ARBA" id="ARBA00004234"/>
    </source>
</evidence>
<evidence type="ECO:0000256" key="5">
    <source>
        <dbReference type="ARBA" id="ARBA00004419"/>
    </source>
</evidence>
<dbReference type="Pfam" id="PF05915">
    <property type="entry name" value="TMEM_230_134"/>
    <property type="match status" value="1"/>
</dbReference>
<keyword evidence="15" id="KW-0968">Cytoplasmic vesicle</keyword>
<dbReference type="GO" id="GO:0055037">
    <property type="term" value="C:recycling endosome"/>
    <property type="evidence" value="ECO:0007669"/>
    <property type="project" value="UniProtKB-SubCell"/>
</dbReference>
<sequence>MRRNLIYTAPDRSPNRADVVGNVRYQKLVNAPDSGFCDIQYVMPPSKIPWKALCLATALFIFGGCLTTVGTLMITGIIEAKYNDRSWPLLILGLLMFVPGAYHVRIAYYAFCGENGYSFDDIPDFD</sequence>
<feature type="transmembrane region" description="Helical" evidence="18">
    <location>
        <begin position="89"/>
        <end position="111"/>
    </location>
</feature>
<keyword evidence="13" id="KW-0333">Golgi apparatus</keyword>
<evidence type="ECO:0000256" key="6">
    <source>
        <dbReference type="ARBA" id="ARBA00004601"/>
    </source>
</evidence>
<evidence type="ECO:0000256" key="10">
    <source>
        <dbReference type="ARBA" id="ARBA00022753"/>
    </source>
</evidence>
<dbReference type="AlphaFoldDB" id="A0A914WQ77"/>
<evidence type="ECO:0000256" key="15">
    <source>
        <dbReference type="ARBA" id="ARBA00023329"/>
    </source>
</evidence>
<dbReference type="PANTHER" id="PTHR15664:SF6">
    <property type="entry name" value="TRANSMEMBRANE PROTEIN 230"/>
    <property type="match status" value="1"/>
</dbReference>
<evidence type="ECO:0000256" key="1">
    <source>
        <dbReference type="ARBA" id="ARBA00004141"/>
    </source>
</evidence>
<organism evidence="19 20">
    <name type="scientific">Plectus sambesii</name>
    <dbReference type="NCBI Taxonomy" id="2011161"/>
    <lineage>
        <taxon>Eukaryota</taxon>
        <taxon>Metazoa</taxon>
        <taxon>Ecdysozoa</taxon>
        <taxon>Nematoda</taxon>
        <taxon>Chromadorea</taxon>
        <taxon>Plectida</taxon>
        <taxon>Plectina</taxon>
        <taxon>Plectoidea</taxon>
        <taxon>Plectidae</taxon>
        <taxon>Plectus</taxon>
    </lineage>
</organism>
<evidence type="ECO:0000256" key="12">
    <source>
        <dbReference type="ARBA" id="ARBA00023018"/>
    </source>
</evidence>
<evidence type="ECO:0000256" key="9">
    <source>
        <dbReference type="ARBA" id="ARBA00022692"/>
    </source>
</evidence>
<dbReference type="GO" id="GO:0005769">
    <property type="term" value="C:early endosome"/>
    <property type="evidence" value="ECO:0007669"/>
    <property type="project" value="UniProtKB-SubCell"/>
</dbReference>
<evidence type="ECO:0000256" key="8">
    <source>
        <dbReference type="ARBA" id="ARBA00007743"/>
    </source>
</evidence>
<dbReference type="InterPro" id="IPR008590">
    <property type="entry name" value="TMEM_230/134"/>
</dbReference>
<evidence type="ECO:0000313" key="20">
    <source>
        <dbReference type="WBParaSite" id="PSAMB.scaffold451size50595.g6001.t1"/>
    </source>
</evidence>
<keyword evidence="12" id="KW-0770">Synapse</keyword>
<proteinExistence type="inferred from homology"/>
<feature type="transmembrane region" description="Helical" evidence="18">
    <location>
        <begin position="50"/>
        <end position="77"/>
    </location>
</feature>
<evidence type="ECO:0000313" key="19">
    <source>
        <dbReference type="Proteomes" id="UP000887566"/>
    </source>
</evidence>
<evidence type="ECO:0000256" key="2">
    <source>
        <dbReference type="ARBA" id="ARBA00004172"/>
    </source>
</evidence>
<evidence type="ECO:0000256" key="11">
    <source>
        <dbReference type="ARBA" id="ARBA00022989"/>
    </source>
</evidence>
<accession>A0A914WQ77</accession>
<evidence type="ECO:0000256" key="17">
    <source>
        <dbReference type="ARBA" id="ARBA00024088"/>
    </source>
</evidence>
<protein>
    <recommendedName>
        <fullName evidence="17">Transmembrane protein 230</fullName>
    </recommendedName>
</protein>
<dbReference type="WBParaSite" id="PSAMB.scaffold451size50595.g6001.t1">
    <property type="protein sequence ID" value="PSAMB.scaffold451size50595.g6001.t1"/>
    <property type="gene ID" value="PSAMB.scaffold451size50595.g6001"/>
</dbReference>
<evidence type="ECO:0000256" key="14">
    <source>
        <dbReference type="ARBA" id="ARBA00023136"/>
    </source>
</evidence>
<comment type="subcellular location">
    <subcellularLocation>
        <location evidence="5">Cytoplasmic vesicle</location>
        <location evidence="5">Autophagosome</location>
    </subcellularLocation>
    <subcellularLocation>
        <location evidence="3">Cytoplasmic vesicle</location>
        <location evidence="3">Secretory vesicle</location>
        <location evidence="3">Synaptic vesicle</location>
    </subcellularLocation>
    <subcellularLocation>
        <location evidence="4">Early endosome</location>
    </subcellularLocation>
    <subcellularLocation>
        <location evidence="6">Golgi apparatus</location>
        <location evidence="6">trans-Golgi network</location>
    </subcellularLocation>
    <subcellularLocation>
        <location evidence="7">Late endosome</location>
    </subcellularLocation>
    <subcellularLocation>
        <location evidence="1">Membrane</location>
        <topology evidence="1">Multi-pass membrane protein</topology>
    </subcellularLocation>
    <subcellularLocation>
        <location evidence="2">Recycling endosome</location>
    </subcellularLocation>
</comment>
<keyword evidence="19" id="KW-1185">Reference proteome</keyword>
<dbReference type="PANTHER" id="PTHR15664">
    <property type="entry name" value="C20ORF30 PROTEIN"/>
    <property type="match status" value="1"/>
</dbReference>
<name>A0A914WQ77_9BILA</name>
<comment type="similarity">
    <text evidence="8">Belongs to the TMEM134/TMEM230 family.</text>
</comment>
<keyword evidence="14 18" id="KW-0472">Membrane</keyword>
<evidence type="ECO:0000256" key="16">
    <source>
        <dbReference type="ARBA" id="ARBA00024003"/>
    </source>
</evidence>
<evidence type="ECO:0000256" key="13">
    <source>
        <dbReference type="ARBA" id="ARBA00023034"/>
    </source>
</evidence>
<dbReference type="GO" id="GO:0016020">
    <property type="term" value="C:membrane"/>
    <property type="evidence" value="ECO:0007669"/>
    <property type="project" value="UniProtKB-SubCell"/>
</dbReference>
<keyword evidence="10" id="KW-0967">Endosome</keyword>
<evidence type="ECO:0000256" key="18">
    <source>
        <dbReference type="SAM" id="Phobius"/>
    </source>
</evidence>
<evidence type="ECO:0000256" key="7">
    <source>
        <dbReference type="ARBA" id="ARBA00004603"/>
    </source>
</evidence>
<keyword evidence="9 18" id="KW-0812">Transmembrane</keyword>
<dbReference type="InterPro" id="IPR044234">
    <property type="entry name" value="TMEM230"/>
</dbReference>
<dbReference type="GO" id="GO:0005770">
    <property type="term" value="C:late endosome"/>
    <property type="evidence" value="ECO:0007669"/>
    <property type="project" value="UniProtKB-SubCell"/>
</dbReference>
<keyword evidence="11 18" id="KW-1133">Transmembrane helix</keyword>
<reference evidence="20" key="1">
    <citation type="submission" date="2022-11" db="UniProtKB">
        <authorList>
            <consortium name="WormBaseParasite"/>
        </authorList>
    </citation>
    <scope>IDENTIFICATION</scope>
</reference>
<evidence type="ECO:0000256" key="4">
    <source>
        <dbReference type="ARBA" id="ARBA00004412"/>
    </source>
</evidence>
<dbReference type="Proteomes" id="UP000887566">
    <property type="component" value="Unplaced"/>
</dbReference>
<dbReference type="GO" id="GO:0005776">
    <property type="term" value="C:autophagosome"/>
    <property type="evidence" value="ECO:0007669"/>
    <property type="project" value="UniProtKB-SubCell"/>
</dbReference>
<dbReference type="GO" id="GO:0005794">
    <property type="term" value="C:Golgi apparatus"/>
    <property type="evidence" value="ECO:0007669"/>
    <property type="project" value="UniProtKB-SubCell"/>
</dbReference>
<comment type="function">
    <text evidence="16">Involved in trafficking and recycling of synaptic vesicles.</text>
</comment>